<dbReference type="RefSeq" id="WP_143325054.1">
    <property type="nucleotide sequence ID" value="NZ_CP014227.1"/>
</dbReference>
<dbReference type="Pfam" id="PF21012">
    <property type="entry name" value="DUF6850"/>
    <property type="match status" value="1"/>
</dbReference>
<gene>
    <name evidence="2" type="ORF">SAMEA44541418_01882</name>
</gene>
<evidence type="ECO:0000313" key="3">
    <source>
        <dbReference type="Proteomes" id="UP000215539"/>
    </source>
</evidence>
<reference evidence="2 3" key="1">
    <citation type="submission" date="2017-06" db="EMBL/GenBank/DDBJ databases">
        <authorList>
            <consortium name="Pathogen Informatics"/>
        </authorList>
    </citation>
    <scope>NUCLEOTIDE SEQUENCE [LARGE SCALE GENOMIC DNA]</scope>
    <source>
        <strain evidence="2 3">NCTC12947</strain>
    </source>
</reference>
<proteinExistence type="predicted"/>
<protein>
    <recommendedName>
        <fullName evidence="1">DUF6850 domain-containing protein</fullName>
    </recommendedName>
</protein>
<feature type="domain" description="DUF6850" evidence="1">
    <location>
        <begin position="46"/>
        <end position="499"/>
    </location>
</feature>
<evidence type="ECO:0000259" key="1">
    <source>
        <dbReference type="Pfam" id="PF21012"/>
    </source>
</evidence>
<dbReference type="Proteomes" id="UP000215539">
    <property type="component" value="Chromosome 1"/>
</dbReference>
<sequence length="499" mass="57307">MRAYFLTPLFIVMSASLWGQVPDTLYRNLKNEYGIRNFVRSITKNPSLMSSWGSDSFSTVEAHYGKSENEAYAKQFPSGTEGFGVRAESFLEYKNGKRLWGSASYQNQKEKDLRWNESIDRTLIYPYFTADSIGGDMQTERYAFAGGYLKHYKRFGWGAALNYAAKLASRNRDPRPKNISSDLRIKAGGALRDFYHLTLALHGSFEKYTQSNDIKFFSETGQPSVYHLNGLGYYNNLLKGNHLRGIYDGYGYGAGAQVVNQRGNWYLAVDYERLQVEKYIPDENNVVASTLVNSQWNAEITKLFHKKSYAYGLKLSYSNRQKAGIEPLLSARNSNGAEVLSTHKNYTLKTADYRLSLIFISEGESQLLISPYVSYQTHREDYTLIESFEHFSYLAAGLHLSYTQAFQRKHYLCYTLDWLSRRTLSKEYLLRNDSQRSLSQMLADNAQYLSSDEHRLTLGIEYNHRLHDNLSLFTRVGSAIALFPKRVNYLHSLSIGIHF</sequence>
<organism evidence="2 3">
    <name type="scientific">Capnocytophaga haemolytica</name>
    <dbReference type="NCBI Taxonomy" id="45243"/>
    <lineage>
        <taxon>Bacteria</taxon>
        <taxon>Pseudomonadati</taxon>
        <taxon>Bacteroidota</taxon>
        <taxon>Flavobacteriia</taxon>
        <taxon>Flavobacteriales</taxon>
        <taxon>Flavobacteriaceae</taxon>
        <taxon>Capnocytophaga</taxon>
    </lineage>
</organism>
<dbReference type="EMBL" id="LT906449">
    <property type="protein sequence ID" value="SNV14585.1"/>
    <property type="molecule type" value="Genomic_DNA"/>
</dbReference>
<evidence type="ECO:0000313" key="2">
    <source>
        <dbReference type="EMBL" id="SNV14585.1"/>
    </source>
</evidence>
<accession>A0AAX2H1H6</accession>
<name>A0AAX2H1H6_9FLAO</name>
<dbReference type="InterPro" id="IPR049236">
    <property type="entry name" value="DUF6850"/>
</dbReference>
<dbReference type="AlphaFoldDB" id="A0AAX2H1H6"/>